<sequence>MPEENAGVGRKATVIRKVSLARMVRLPSLRLRSRKSRLTAVASWHFKIGKQGNIYRFYCIKPSDIRHFRQTFSSSETESNTENVIVRWDKTISSTTREPLPPELNQRCTYLATLSPRPARVQGMGLMLRRLTTATLAISGLMACCTTTLLRAQEMVTADPSAASWYADQVHYETAFSDEATQAVDVSMADCEVCQTGTCGSGSCFGNCGKGSWFFDGWLDQGYTANTDHPISNFNGPLGFNDRADDYQMNQLYMSFGKNIADDSSGWDFGFRTDVLYGSDYFFVESNGLERHGDGTRHWNGTGPRQNNTRSLYGLALPQAYAEAFIPIGSGLKVKAGHFYSLMGYESAMAPENFFYSHSYTYVYGNPKTNTGFLTTYSPTTCLTLQAGMTNGWDNFENVNGAYGFTFGAQWANDVSSLSYAMHTGSEDPTGDQNRYSHTVVYTRKLSSRWNYTFEHDFGVQNNAFLDASFMEQNAYFYSFTNYLYYQWSSELSFGGRVEWFSDEDNWRIISVPIAAAYTGRNYYDITLGANWRPCDHVLVRPEVRYDWSDLNPTGTTGVFNDFTKDDMYTFALDVVLFF</sequence>
<evidence type="ECO:0000313" key="1">
    <source>
        <dbReference type="EMBL" id="PQO40860.1"/>
    </source>
</evidence>
<dbReference type="Pfam" id="PF07642">
    <property type="entry name" value="BBP2"/>
    <property type="match status" value="1"/>
</dbReference>
<dbReference type="Proteomes" id="UP000239388">
    <property type="component" value="Unassembled WGS sequence"/>
</dbReference>
<proteinExistence type="predicted"/>
<dbReference type="AlphaFoldDB" id="A0A2S8G980"/>
<dbReference type="InterPro" id="IPR011486">
    <property type="entry name" value="BBP2"/>
</dbReference>
<accession>A0A2S8G980</accession>
<gene>
    <name evidence="1" type="ORF">C5Y98_04585</name>
</gene>
<dbReference type="EMBL" id="PUIB01000007">
    <property type="protein sequence ID" value="PQO40860.1"/>
    <property type="molecule type" value="Genomic_DNA"/>
</dbReference>
<reference evidence="1 2" key="1">
    <citation type="submission" date="2018-02" db="EMBL/GenBank/DDBJ databases">
        <title>Comparative genomes isolates from brazilian mangrove.</title>
        <authorList>
            <person name="Araujo J.E."/>
            <person name="Taketani R.G."/>
            <person name="Silva M.C.P."/>
            <person name="Loureco M.V."/>
            <person name="Andreote F.D."/>
        </authorList>
    </citation>
    <scope>NUCLEOTIDE SEQUENCE [LARGE SCALE GENOMIC DNA]</scope>
    <source>
        <strain evidence="1 2">NAP PRIS-MGV</strain>
    </source>
</reference>
<comment type="caution">
    <text evidence="1">The sequence shown here is derived from an EMBL/GenBank/DDBJ whole genome shotgun (WGS) entry which is preliminary data.</text>
</comment>
<protein>
    <recommendedName>
        <fullName evidence="3">Porin</fullName>
    </recommendedName>
</protein>
<evidence type="ECO:0000313" key="2">
    <source>
        <dbReference type="Proteomes" id="UP000239388"/>
    </source>
</evidence>
<name>A0A2S8G980_9BACT</name>
<organism evidence="1 2">
    <name type="scientific">Blastopirellula marina</name>
    <dbReference type="NCBI Taxonomy" id="124"/>
    <lineage>
        <taxon>Bacteria</taxon>
        <taxon>Pseudomonadati</taxon>
        <taxon>Planctomycetota</taxon>
        <taxon>Planctomycetia</taxon>
        <taxon>Pirellulales</taxon>
        <taxon>Pirellulaceae</taxon>
        <taxon>Blastopirellula</taxon>
    </lineage>
</organism>
<evidence type="ECO:0008006" key="3">
    <source>
        <dbReference type="Google" id="ProtNLM"/>
    </source>
</evidence>